<organism evidence="1 2">
    <name type="scientific">Trachymyrmex cornetzi</name>
    <dbReference type="NCBI Taxonomy" id="471704"/>
    <lineage>
        <taxon>Eukaryota</taxon>
        <taxon>Metazoa</taxon>
        <taxon>Ecdysozoa</taxon>
        <taxon>Arthropoda</taxon>
        <taxon>Hexapoda</taxon>
        <taxon>Insecta</taxon>
        <taxon>Pterygota</taxon>
        <taxon>Neoptera</taxon>
        <taxon>Endopterygota</taxon>
        <taxon>Hymenoptera</taxon>
        <taxon>Apocrita</taxon>
        <taxon>Aculeata</taxon>
        <taxon>Formicoidea</taxon>
        <taxon>Formicidae</taxon>
        <taxon>Myrmicinae</taxon>
        <taxon>Trachymyrmex</taxon>
    </lineage>
</organism>
<accession>A0A195E4Y7</accession>
<dbReference type="AlphaFoldDB" id="A0A195E4Y7"/>
<evidence type="ECO:0000313" key="1">
    <source>
        <dbReference type="EMBL" id="KYN20141.1"/>
    </source>
</evidence>
<dbReference type="EMBL" id="KQ979609">
    <property type="protein sequence ID" value="KYN20141.1"/>
    <property type="molecule type" value="Genomic_DNA"/>
</dbReference>
<proteinExistence type="predicted"/>
<keyword evidence="2" id="KW-1185">Reference proteome</keyword>
<protein>
    <submittedName>
        <fullName evidence="1">Uncharacterized protein</fullName>
    </submittedName>
</protein>
<gene>
    <name evidence="1" type="ORF">ALC57_07431</name>
</gene>
<reference evidence="1 2" key="1">
    <citation type="submission" date="2015-09" db="EMBL/GenBank/DDBJ databases">
        <title>Trachymyrmex cornetzi WGS genome.</title>
        <authorList>
            <person name="Nygaard S."/>
            <person name="Hu H."/>
            <person name="Boomsma J."/>
            <person name="Zhang G."/>
        </authorList>
    </citation>
    <scope>NUCLEOTIDE SEQUENCE [LARGE SCALE GENOMIC DNA]</scope>
    <source>
        <strain evidence="1">Tcor2-1</strain>
        <tissue evidence="1">Whole body</tissue>
    </source>
</reference>
<name>A0A195E4Y7_9HYME</name>
<sequence>MLLPVAPSVQVLLVCEPSGLPYDGDGDGEDDGKANDIESNVAELKASRIKYGIDYLKFVGASSNPDGVELIRFTIIATWCAPLGRDDGCAGKPARRQDQLANRAFRLAFYKYCRQANSAPNTVDQL</sequence>
<dbReference type="Proteomes" id="UP000078492">
    <property type="component" value="Unassembled WGS sequence"/>
</dbReference>
<evidence type="ECO:0000313" key="2">
    <source>
        <dbReference type="Proteomes" id="UP000078492"/>
    </source>
</evidence>